<dbReference type="OrthoDB" id="2679407at2759"/>
<reference evidence="2" key="1">
    <citation type="submission" date="2021-03" db="EMBL/GenBank/DDBJ databases">
        <title>Draft genome sequence of rust myrtle Austropuccinia psidii MF-1, a brazilian biotype.</title>
        <authorList>
            <person name="Quecine M.C."/>
            <person name="Pachon D.M.R."/>
            <person name="Bonatelli M.L."/>
            <person name="Correr F.H."/>
            <person name="Franceschini L.M."/>
            <person name="Leite T.F."/>
            <person name="Margarido G.R.A."/>
            <person name="Almeida C.A."/>
            <person name="Ferrarezi J.A."/>
            <person name="Labate C.A."/>
        </authorList>
    </citation>
    <scope>NUCLEOTIDE SEQUENCE</scope>
    <source>
        <strain evidence="2">MF-1</strain>
    </source>
</reference>
<evidence type="ECO:0000313" key="2">
    <source>
        <dbReference type="EMBL" id="MBW0507323.1"/>
    </source>
</evidence>
<sequence length="110" mass="12378">MLTTSSFHPNGNPSTQSSTFPSLNQSRHKQSQIGIKSLLLQSSLRKKRNGSLSDIGFQDQERKIMVCGGMERFQSIPRKIHLGTHQNLNNFPELNKDFHSLYPDNPGPNS</sequence>
<accession>A0A9Q3HJ46</accession>
<organism evidence="2 3">
    <name type="scientific">Austropuccinia psidii MF-1</name>
    <dbReference type="NCBI Taxonomy" id="1389203"/>
    <lineage>
        <taxon>Eukaryota</taxon>
        <taxon>Fungi</taxon>
        <taxon>Dikarya</taxon>
        <taxon>Basidiomycota</taxon>
        <taxon>Pucciniomycotina</taxon>
        <taxon>Pucciniomycetes</taxon>
        <taxon>Pucciniales</taxon>
        <taxon>Sphaerophragmiaceae</taxon>
        <taxon>Austropuccinia</taxon>
    </lineage>
</organism>
<evidence type="ECO:0000313" key="3">
    <source>
        <dbReference type="Proteomes" id="UP000765509"/>
    </source>
</evidence>
<name>A0A9Q3HJ46_9BASI</name>
<dbReference type="EMBL" id="AVOT02019628">
    <property type="protein sequence ID" value="MBW0507323.1"/>
    <property type="molecule type" value="Genomic_DNA"/>
</dbReference>
<evidence type="ECO:0000256" key="1">
    <source>
        <dbReference type="SAM" id="MobiDB-lite"/>
    </source>
</evidence>
<protein>
    <submittedName>
        <fullName evidence="2">Uncharacterized protein</fullName>
    </submittedName>
</protein>
<keyword evidence="3" id="KW-1185">Reference proteome</keyword>
<dbReference type="AlphaFoldDB" id="A0A9Q3HJ46"/>
<feature type="region of interest" description="Disordered" evidence="1">
    <location>
        <begin position="1"/>
        <end position="31"/>
    </location>
</feature>
<gene>
    <name evidence="2" type="ORF">O181_047038</name>
</gene>
<dbReference type="Proteomes" id="UP000765509">
    <property type="component" value="Unassembled WGS sequence"/>
</dbReference>
<comment type="caution">
    <text evidence="2">The sequence shown here is derived from an EMBL/GenBank/DDBJ whole genome shotgun (WGS) entry which is preliminary data.</text>
</comment>
<feature type="compositionally biased region" description="Polar residues" evidence="1">
    <location>
        <begin position="1"/>
        <end position="25"/>
    </location>
</feature>
<proteinExistence type="predicted"/>